<feature type="compositionally biased region" description="Basic and acidic residues" evidence="1">
    <location>
        <begin position="7"/>
        <end position="33"/>
    </location>
</feature>
<feature type="region of interest" description="Disordered" evidence="1">
    <location>
        <begin position="1"/>
        <end position="77"/>
    </location>
</feature>
<feature type="compositionally biased region" description="Basic and acidic residues" evidence="1">
    <location>
        <begin position="441"/>
        <end position="457"/>
    </location>
</feature>
<evidence type="ECO:0000256" key="2">
    <source>
        <dbReference type="SAM" id="Phobius"/>
    </source>
</evidence>
<reference evidence="3 4" key="1">
    <citation type="submission" date="2016-09" db="EMBL/GenBank/DDBJ databases">
        <title>Extensive genetic diversity and differential bi-allelic expression allows diatom success in the polar Southern Ocean.</title>
        <authorList>
            <consortium name="DOE Joint Genome Institute"/>
            <person name="Mock T."/>
            <person name="Otillar R.P."/>
            <person name="Strauss J."/>
            <person name="Dupont C."/>
            <person name="Frickenhaus S."/>
            <person name="Maumus F."/>
            <person name="Mcmullan M."/>
            <person name="Sanges R."/>
            <person name="Schmutz J."/>
            <person name="Toseland A."/>
            <person name="Valas R."/>
            <person name="Veluchamy A."/>
            <person name="Ward B.J."/>
            <person name="Allen A."/>
            <person name="Barry K."/>
            <person name="Falciatore A."/>
            <person name="Ferrante M."/>
            <person name="Fortunato A.E."/>
            <person name="Gloeckner G."/>
            <person name="Gruber A."/>
            <person name="Hipkin R."/>
            <person name="Janech M."/>
            <person name="Kroth P."/>
            <person name="Leese F."/>
            <person name="Lindquist E."/>
            <person name="Lyon B.R."/>
            <person name="Martin J."/>
            <person name="Mayer C."/>
            <person name="Parker M."/>
            <person name="Quesneville H."/>
            <person name="Raymond J."/>
            <person name="Uhlig C."/>
            <person name="Valentin K.U."/>
            <person name="Worden A.Z."/>
            <person name="Armbrust E.V."/>
            <person name="Bowler C."/>
            <person name="Green B."/>
            <person name="Moulton V."/>
            <person name="Van Oosterhout C."/>
            <person name="Grigoriev I."/>
        </authorList>
    </citation>
    <scope>NUCLEOTIDE SEQUENCE [LARGE SCALE GENOMIC DNA]</scope>
    <source>
        <strain evidence="3 4">CCMP1102</strain>
    </source>
</reference>
<accession>A0A1E7EPP0</accession>
<organism evidence="3 4">
    <name type="scientific">Fragilariopsis cylindrus CCMP1102</name>
    <dbReference type="NCBI Taxonomy" id="635003"/>
    <lineage>
        <taxon>Eukaryota</taxon>
        <taxon>Sar</taxon>
        <taxon>Stramenopiles</taxon>
        <taxon>Ochrophyta</taxon>
        <taxon>Bacillariophyta</taxon>
        <taxon>Bacillariophyceae</taxon>
        <taxon>Bacillariophycidae</taxon>
        <taxon>Bacillariales</taxon>
        <taxon>Bacillariaceae</taxon>
        <taxon>Fragilariopsis</taxon>
    </lineage>
</organism>
<feature type="compositionally biased region" description="Low complexity" evidence="1">
    <location>
        <begin position="385"/>
        <end position="400"/>
    </location>
</feature>
<feature type="region of interest" description="Disordered" evidence="1">
    <location>
        <begin position="364"/>
        <end position="402"/>
    </location>
</feature>
<name>A0A1E7EPP0_9STRA</name>
<evidence type="ECO:0000313" key="3">
    <source>
        <dbReference type="EMBL" id="OEU07746.1"/>
    </source>
</evidence>
<feature type="compositionally biased region" description="Low complexity" evidence="1">
    <location>
        <begin position="42"/>
        <end position="73"/>
    </location>
</feature>
<dbReference type="KEGG" id="fcy:FRACYDRAFT_250771"/>
<feature type="region of interest" description="Disordered" evidence="1">
    <location>
        <begin position="439"/>
        <end position="475"/>
    </location>
</feature>
<keyword evidence="4" id="KW-1185">Reference proteome</keyword>
<keyword evidence="2" id="KW-0472">Membrane</keyword>
<proteinExistence type="predicted"/>
<protein>
    <submittedName>
        <fullName evidence="3">Uncharacterized protein</fullName>
    </submittedName>
</protein>
<keyword evidence="2" id="KW-0812">Transmembrane</keyword>
<dbReference type="Proteomes" id="UP000095751">
    <property type="component" value="Unassembled WGS sequence"/>
</dbReference>
<feature type="transmembrane region" description="Helical" evidence="2">
    <location>
        <begin position="109"/>
        <end position="128"/>
    </location>
</feature>
<evidence type="ECO:0000313" key="4">
    <source>
        <dbReference type="Proteomes" id="UP000095751"/>
    </source>
</evidence>
<gene>
    <name evidence="3" type="ORF">FRACYDRAFT_250771</name>
</gene>
<feature type="compositionally biased region" description="Polar residues" evidence="1">
    <location>
        <begin position="373"/>
        <end position="384"/>
    </location>
</feature>
<dbReference type="EMBL" id="KV784384">
    <property type="protein sequence ID" value="OEU07746.1"/>
    <property type="molecule type" value="Genomic_DNA"/>
</dbReference>
<sequence length="584" mass="65491">MDCSNTGRERNNHDNPVRRSHCRDESNHSRILDVRCSSLSQNNKETNGNEKGTNNNNSSVKSANNSNNNNSIAIKRRIKPPKSIRKTSFFSKERFCFIKIRNNHDSFRFVHFGCVVVVMTKILPPIFYRHFAPKLPPYLRVNFESLVIHDIPLILLWPGLMINNLQKCWNLAENNNSDVEEEEESLLSKINTIRRIKNNNSNVRMNDTNEDDDANRRLFQDCTQAALTDSRAGVFLYGYTKKNKVIPYNKNSDGRSISASAAKKISTICDIDVIRIVEANILTTGHQEAIKECTDFFKQYGTGTILQNSGSSIIADNNKSNNLATAGRFGNINSVSSPNHSLTSPSSQDATVGSNNVCIERNKNVNTHHGPLSPSSWSSNDVAKNSNSTTDNTSTSSTTTCPTINDHMELFLESMNQSAKSRRRLLINSDDIASYVEEVEEKDKNGNGDENAKGKATEDDDTTDDLSSSVTVDDTTKKDLKTNTQLLDTDDSYAKAVDDTQNVLGTNQSLPTDSFENTDLLNHEEYDDGDTILVPAIMNNKTEKEVLIWRAPISRNRNDSKKKIKKICGRNTIGKPWTNYQWTI</sequence>
<dbReference type="InParanoid" id="A0A1E7EPP0"/>
<keyword evidence="2" id="KW-1133">Transmembrane helix</keyword>
<evidence type="ECO:0000256" key="1">
    <source>
        <dbReference type="SAM" id="MobiDB-lite"/>
    </source>
</evidence>
<dbReference type="AlphaFoldDB" id="A0A1E7EPP0"/>